<evidence type="ECO:0000259" key="1">
    <source>
        <dbReference type="SMART" id="SM00347"/>
    </source>
</evidence>
<dbReference type="InterPro" id="IPR039422">
    <property type="entry name" value="MarR/SlyA-like"/>
</dbReference>
<name>A0A6P2CM33_9LACO</name>
<sequence>MKPIGHIFSELHDKVLWQYQQKLDNSNLFQNLSANDEYYIDLLYSLEDPTVTSFADKAKISKPAATRIIHRFVDEKYLVKRPSQTDKRMSFLELDQKVKENCEKNHQLFDQVFLNAISVLSIEEQQTLHQIMFKINQKI</sequence>
<accession>A0A6P2CM33</accession>
<dbReference type="PANTHER" id="PTHR33164:SF101">
    <property type="entry name" value="TRANSCRIPTIONAL REPRESSOR MPRA"/>
    <property type="match status" value="1"/>
</dbReference>
<protein>
    <submittedName>
        <fullName evidence="2">MarR family transcriptional regulator</fullName>
    </submittedName>
</protein>
<dbReference type="InterPro" id="IPR000835">
    <property type="entry name" value="HTH_MarR-typ"/>
</dbReference>
<dbReference type="AlphaFoldDB" id="A0A6P2CM33"/>
<evidence type="ECO:0000313" key="3">
    <source>
        <dbReference type="Proteomes" id="UP000442244"/>
    </source>
</evidence>
<dbReference type="PANTHER" id="PTHR33164">
    <property type="entry name" value="TRANSCRIPTIONAL REGULATOR, MARR FAMILY"/>
    <property type="match status" value="1"/>
</dbReference>
<dbReference type="InterPro" id="IPR036388">
    <property type="entry name" value="WH-like_DNA-bd_sf"/>
</dbReference>
<dbReference type="EMBL" id="SDGY01000005">
    <property type="protein sequence ID" value="TYC46356.1"/>
    <property type="molecule type" value="Genomic_DNA"/>
</dbReference>
<keyword evidence="3" id="KW-1185">Reference proteome</keyword>
<gene>
    <name evidence="2" type="ORF">ESZ47_07740</name>
</gene>
<evidence type="ECO:0000313" key="2">
    <source>
        <dbReference type="EMBL" id="TYC46356.1"/>
    </source>
</evidence>
<dbReference type="GO" id="GO:0006950">
    <property type="term" value="P:response to stress"/>
    <property type="evidence" value="ECO:0007669"/>
    <property type="project" value="TreeGrafter"/>
</dbReference>
<dbReference type="SUPFAM" id="SSF46785">
    <property type="entry name" value="Winged helix' DNA-binding domain"/>
    <property type="match status" value="1"/>
</dbReference>
<reference evidence="2 3" key="1">
    <citation type="submission" date="2019-01" db="EMBL/GenBank/DDBJ databases">
        <title>Leuconostoc litchii sp. nov., a novel lactic acid bacterium isolated from lychee.</title>
        <authorList>
            <person name="Wang L.-T."/>
        </authorList>
    </citation>
    <scope>NUCLEOTIDE SEQUENCE [LARGE SCALE GENOMIC DNA]</scope>
    <source>
        <strain evidence="2 3">MB7</strain>
    </source>
</reference>
<feature type="domain" description="HTH marR-type" evidence="1">
    <location>
        <begin position="25"/>
        <end position="125"/>
    </location>
</feature>
<dbReference type="SMART" id="SM00347">
    <property type="entry name" value="HTH_MARR"/>
    <property type="match status" value="1"/>
</dbReference>
<dbReference type="RefSeq" id="WP_148606305.1">
    <property type="nucleotide sequence ID" value="NZ_BSUV01000001.1"/>
</dbReference>
<organism evidence="2 3">
    <name type="scientific">Leuconostoc litchii</name>
    <dbReference type="NCBI Taxonomy" id="1981069"/>
    <lineage>
        <taxon>Bacteria</taxon>
        <taxon>Bacillati</taxon>
        <taxon>Bacillota</taxon>
        <taxon>Bacilli</taxon>
        <taxon>Lactobacillales</taxon>
        <taxon>Lactobacillaceae</taxon>
        <taxon>Leuconostoc</taxon>
    </lineage>
</organism>
<dbReference type="Gene3D" id="1.10.10.10">
    <property type="entry name" value="Winged helix-like DNA-binding domain superfamily/Winged helix DNA-binding domain"/>
    <property type="match status" value="1"/>
</dbReference>
<dbReference type="Pfam" id="PF01047">
    <property type="entry name" value="MarR"/>
    <property type="match status" value="1"/>
</dbReference>
<proteinExistence type="predicted"/>
<dbReference type="GO" id="GO:0003700">
    <property type="term" value="F:DNA-binding transcription factor activity"/>
    <property type="evidence" value="ECO:0007669"/>
    <property type="project" value="InterPro"/>
</dbReference>
<comment type="caution">
    <text evidence="2">The sequence shown here is derived from an EMBL/GenBank/DDBJ whole genome shotgun (WGS) entry which is preliminary data.</text>
</comment>
<dbReference type="InterPro" id="IPR036390">
    <property type="entry name" value="WH_DNA-bd_sf"/>
</dbReference>
<dbReference type="OrthoDB" id="6462103at2"/>
<dbReference type="Proteomes" id="UP000442244">
    <property type="component" value="Unassembled WGS sequence"/>
</dbReference>